<evidence type="ECO:0000313" key="3">
    <source>
        <dbReference type="Proteomes" id="UP000244773"/>
    </source>
</evidence>
<dbReference type="EMBL" id="KY322437">
    <property type="protein sequence ID" value="AUF82370.1"/>
    <property type="molecule type" value="Genomic_DNA"/>
</dbReference>
<keyword evidence="1" id="KW-0472">Membrane</keyword>
<keyword evidence="1" id="KW-1133">Transmembrane helix</keyword>
<evidence type="ECO:0000313" key="2">
    <source>
        <dbReference type="EMBL" id="AUF82370.1"/>
    </source>
</evidence>
<protein>
    <submittedName>
        <fullName evidence="2">Uncharacterized protein</fullName>
    </submittedName>
</protein>
<feature type="transmembrane region" description="Helical" evidence="1">
    <location>
        <begin position="30"/>
        <end position="53"/>
    </location>
</feature>
<organism evidence="2">
    <name type="scientific">Tetraselmis virus 1</name>
    <dbReference type="NCBI Taxonomy" id="2060617"/>
    <lineage>
        <taxon>Viruses</taxon>
        <taxon>Varidnaviria</taxon>
        <taxon>Bamfordvirae</taxon>
        <taxon>Nucleocytoviricota</taxon>
        <taxon>Megaviricetes</taxon>
        <taxon>Imitervirales</taxon>
        <taxon>Allomimiviridae</taxon>
        <taxon>Oceanusvirus</taxon>
        <taxon>Oceanusvirus kaneohense</taxon>
    </lineage>
</organism>
<sequence length="85" mass="9602">MLISALTALSKTMKKKESFTDEDVKDVTPGMIALYVMVWLVEFMISVFALFLCFRRNAGFVLGPFLVACCCPFCYIVYHFAVPMA</sequence>
<proteinExistence type="predicted"/>
<accession>A0A2P0VNB8</accession>
<keyword evidence="3" id="KW-1185">Reference proteome</keyword>
<name>A0A2P0VNB8_9VIRU</name>
<dbReference type="Proteomes" id="UP000244773">
    <property type="component" value="Segment"/>
</dbReference>
<evidence type="ECO:0000256" key="1">
    <source>
        <dbReference type="SAM" id="Phobius"/>
    </source>
</evidence>
<gene>
    <name evidence="2" type="ORF">TetV_278</name>
</gene>
<keyword evidence="1" id="KW-0812">Transmembrane</keyword>
<reference evidence="2" key="1">
    <citation type="journal article" date="2018" name="Virology">
        <title>A giant virus infecting green algae encodes key fermentation genes.</title>
        <authorList>
            <person name="Schvarcz C.R."/>
            <person name="Steward G.F."/>
        </authorList>
    </citation>
    <scope>NUCLEOTIDE SEQUENCE [LARGE SCALE GENOMIC DNA]</scope>
</reference>
<feature type="transmembrane region" description="Helical" evidence="1">
    <location>
        <begin position="60"/>
        <end position="81"/>
    </location>
</feature>